<accession>A0ABS6K4V4</accession>
<organism evidence="3 4">
    <name type="scientific">Diplocloster modestus</name>
    <dbReference type="NCBI Taxonomy" id="2850322"/>
    <lineage>
        <taxon>Bacteria</taxon>
        <taxon>Bacillati</taxon>
        <taxon>Bacillota</taxon>
        <taxon>Clostridia</taxon>
        <taxon>Lachnospirales</taxon>
        <taxon>Lachnospiraceae</taxon>
        <taxon>Diplocloster</taxon>
    </lineage>
</organism>
<dbReference type="Gene3D" id="3.40.190.10">
    <property type="entry name" value="Periplasmic binding protein-like II"/>
    <property type="match status" value="2"/>
</dbReference>
<dbReference type="PROSITE" id="PS51257">
    <property type="entry name" value="PROKAR_LIPOPROTEIN"/>
    <property type="match status" value="1"/>
</dbReference>
<comment type="caution">
    <text evidence="3">The sequence shown here is derived from an EMBL/GenBank/DDBJ whole genome shotgun (WGS) entry which is preliminary data.</text>
</comment>
<keyword evidence="2" id="KW-0732">Signal</keyword>
<proteinExistence type="predicted"/>
<evidence type="ECO:0000313" key="4">
    <source>
        <dbReference type="Proteomes" id="UP001314681"/>
    </source>
</evidence>
<feature type="region of interest" description="Disordered" evidence="1">
    <location>
        <begin position="29"/>
        <end position="51"/>
    </location>
</feature>
<dbReference type="Proteomes" id="UP001314681">
    <property type="component" value="Unassembled WGS sequence"/>
</dbReference>
<feature type="compositionally biased region" description="Basic and acidic residues" evidence="1">
    <location>
        <begin position="38"/>
        <end position="51"/>
    </location>
</feature>
<dbReference type="SUPFAM" id="SSF53850">
    <property type="entry name" value="Periplasmic binding protein-like II"/>
    <property type="match status" value="1"/>
</dbReference>
<evidence type="ECO:0000256" key="1">
    <source>
        <dbReference type="SAM" id="MobiDB-lite"/>
    </source>
</evidence>
<evidence type="ECO:0000313" key="3">
    <source>
        <dbReference type="EMBL" id="MBU9725571.1"/>
    </source>
</evidence>
<evidence type="ECO:0000256" key="2">
    <source>
        <dbReference type="SAM" id="SignalP"/>
    </source>
</evidence>
<dbReference type="InterPro" id="IPR050490">
    <property type="entry name" value="Bact_solute-bd_prot1"/>
</dbReference>
<keyword evidence="4" id="KW-1185">Reference proteome</keyword>
<gene>
    <name evidence="3" type="ORF">KTH90_06035</name>
</gene>
<dbReference type="InterPro" id="IPR006059">
    <property type="entry name" value="SBP"/>
</dbReference>
<reference evidence="3 4" key="1">
    <citation type="submission" date="2021-06" db="EMBL/GenBank/DDBJ databases">
        <title>Description of novel taxa of the family Lachnospiraceae.</title>
        <authorList>
            <person name="Chaplin A.V."/>
            <person name="Sokolova S.R."/>
            <person name="Pikina A.P."/>
            <person name="Korzhanova M."/>
            <person name="Belova V."/>
            <person name="Korostin D."/>
            <person name="Efimov B.A."/>
        </authorList>
    </citation>
    <scope>NUCLEOTIDE SEQUENCE [LARGE SCALE GENOMIC DNA]</scope>
    <source>
        <strain evidence="3 4">ASD4241</strain>
    </source>
</reference>
<feature type="chain" id="PRO_5047094747" evidence="2">
    <location>
        <begin position="27"/>
        <end position="464"/>
    </location>
</feature>
<dbReference type="RefSeq" id="WP_238726447.1">
    <property type="nucleotide sequence ID" value="NZ_JAHQCX010000003.1"/>
</dbReference>
<protein>
    <submittedName>
        <fullName evidence="3">ABC transporter substrate-binding protein</fullName>
    </submittedName>
</protein>
<dbReference type="EMBL" id="JAHQCX010000003">
    <property type="protein sequence ID" value="MBU9725571.1"/>
    <property type="molecule type" value="Genomic_DNA"/>
</dbReference>
<dbReference type="PANTHER" id="PTHR43649">
    <property type="entry name" value="ARABINOSE-BINDING PROTEIN-RELATED"/>
    <property type="match status" value="1"/>
</dbReference>
<sequence length="464" mass="51358">MTRKMKWYRIFAVLLTVAMFVTGCGAQGGSEKAAQSGETDKPAATEAGKEDAAVSEEKTIVTFQTWNPADTGEDCAIHQIISAFEQENPDIEINYVYVDPGSHHEQLKVRLIGGEGPDIYGMSTGANYQEFRDFEEELSSYCSSAWGDEWLSKFYDSCMSSLESDGNYYGIPLGVTYAGYAWADKNMLKEYGLDVPSSYEELLADSKVLRENGQLPLSIGAKDAWLNVDVWMSMANDLNSDKLYSAIEGKTPFTDPELVESFTIWQNCFTEGIFQDGAVGMTLYNDVNDQFQKEGSIPMILNGSWAMNMYTLGDTETHQVFNSDGADHEIFLIDWNNDGKVSPVTSATDVVLCMNKDSKVKEEAFRFMDYLVNEGQDLLVNKYLEYMPSRADMELNVEGLSEDGQEALQVVLDNAAGNVAGDRIIPYPELNNSIGDMLQALAVGQVTPQKAAEQIESVSGTTQR</sequence>
<name>A0ABS6K4V4_9FIRM</name>
<feature type="signal peptide" evidence="2">
    <location>
        <begin position="1"/>
        <end position="26"/>
    </location>
</feature>
<dbReference type="Pfam" id="PF01547">
    <property type="entry name" value="SBP_bac_1"/>
    <property type="match status" value="1"/>
</dbReference>